<dbReference type="RefSeq" id="WP_075818907.1">
    <property type="nucleotide sequence ID" value="NZ_CAJUTZ010000032.1"/>
</dbReference>
<evidence type="ECO:0000313" key="3">
    <source>
        <dbReference type="Proteomes" id="UP000186341"/>
    </source>
</evidence>
<keyword evidence="1" id="KW-0812">Transmembrane</keyword>
<gene>
    <name evidence="2" type="ORF">BO222_04865</name>
</gene>
<keyword evidence="1" id="KW-0472">Membrane</keyword>
<accession>A0A1U7NGS3</accession>
<dbReference type="GeneID" id="82202546"/>
<feature type="transmembrane region" description="Helical" evidence="1">
    <location>
        <begin position="58"/>
        <end position="77"/>
    </location>
</feature>
<dbReference type="Proteomes" id="UP000186341">
    <property type="component" value="Unassembled WGS sequence"/>
</dbReference>
<feature type="transmembrane region" description="Helical" evidence="1">
    <location>
        <begin position="116"/>
        <end position="135"/>
    </location>
</feature>
<protein>
    <recommendedName>
        <fullName evidence="4">DUF308 domain-containing protein</fullName>
    </recommendedName>
</protein>
<comment type="caution">
    <text evidence="2">The sequence shown here is derived from an EMBL/GenBank/DDBJ whole genome shotgun (WGS) entry which is preliminary data.</text>
</comment>
<organism evidence="2 3">
    <name type="scientific">Ileibacterium valens</name>
    <dbReference type="NCBI Taxonomy" id="1862668"/>
    <lineage>
        <taxon>Bacteria</taxon>
        <taxon>Bacillati</taxon>
        <taxon>Bacillota</taxon>
        <taxon>Erysipelotrichia</taxon>
        <taxon>Erysipelotrichales</taxon>
        <taxon>Erysipelotrichaceae</taxon>
        <taxon>Ileibacterium</taxon>
    </lineage>
</organism>
<dbReference type="EMBL" id="MPJW01000105">
    <property type="protein sequence ID" value="OLU40528.1"/>
    <property type="molecule type" value="Genomic_DNA"/>
</dbReference>
<evidence type="ECO:0000313" key="2">
    <source>
        <dbReference type="EMBL" id="OLU40528.1"/>
    </source>
</evidence>
<feature type="transmembrane region" description="Helical" evidence="1">
    <location>
        <begin position="32"/>
        <end position="52"/>
    </location>
</feature>
<evidence type="ECO:0000256" key="1">
    <source>
        <dbReference type="SAM" id="Phobius"/>
    </source>
</evidence>
<feature type="transmembrane region" description="Helical" evidence="1">
    <location>
        <begin position="6"/>
        <end position="25"/>
    </location>
</feature>
<feature type="transmembrane region" description="Helical" evidence="1">
    <location>
        <begin position="142"/>
        <end position="159"/>
    </location>
</feature>
<reference evidence="2 3" key="1">
    <citation type="submission" date="2016-11" db="EMBL/GenBank/DDBJ databases">
        <title>Description of two novel members of the family Erysipelotrichaceae: Ileibacterium lipovorans gen. nov., sp. nov. and Dubosiella newyorkensis, gen. nov., sp. nov.</title>
        <authorList>
            <person name="Cox L.M."/>
            <person name="Sohn J."/>
            <person name="Tyrrell K.L."/>
            <person name="Citron D.M."/>
            <person name="Lawson P.A."/>
            <person name="Patel N.B."/>
            <person name="Iizumi T."/>
            <person name="Perez-Perez G.I."/>
            <person name="Goldstein E.J."/>
            <person name="Blaser M.J."/>
        </authorList>
    </citation>
    <scope>NUCLEOTIDE SEQUENCE [LARGE SCALE GENOMIC DNA]</scope>
    <source>
        <strain evidence="2 3">NYU-BL-A3</strain>
    </source>
</reference>
<name>A0A1U7NGS3_9FIRM</name>
<dbReference type="AlphaFoldDB" id="A0A1U7NGS3"/>
<feature type="transmembrane region" description="Helical" evidence="1">
    <location>
        <begin position="84"/>
        <end position="104"/>
    </location>
</feature>
<dbReference type="PROSITE" id="PS51257">
    <property type="entry name" value="PROKAR_LIPOPROTEIN"/>
    <property type="match status" value="1"/>
</dbReference>
<proteinExistence type="predicted"/>
<keyword evidence="3" id="KW-1185">Reference proteome</keyword>
<keyword evidence="1" id="KW-1133">Transmembrane helix</keyword>
<dbReference type="OrthoDB" id="1641596at2"/>
<evidence type="ECO:0008006" key="4">
    <source>
        <dbReference type="Google" id="ProtNLM"/>
    </source>
</evidence>
<feature type="transmembrane region" description="Helical" evidence="1">
    <location>
        <begin position="179"/>
        <end position="199"/>
    </location>
</feature>
<sequence>MKQIKQWELVAGCLFLGLGLGCIFYPSLNADLFFYLVAGALSISAGVFWFQAIRKPQGFMIASALICTIGAIILWMHRLESEDLIINCFAFYMFFNMFCEGVQWFLDIRDRSNHVWAHALMTVVYGFLCFFSWFYKDMDSRILMRLFGIYLLIQAFQMFNQIYAFSHPQSSRSYTFARWTALPVYFVSVLPSLILRYMLLNKMKGKKADYSERKNDQEVNLRVFIHTGLKSEHIFGHMTFSYQGIMFSYGNYDKEEEKFFRSVGPGIFFTVPANIYINNSCIYEGSTLFEYGLHIDPQQEAKLEELVRDIFNHTYRWYSPIEQDPLGREHFHKYESDYASRLSFRTGAKFRKFYSSQWKTYWILGDNCSLFASDLLSQIDPGIVHKSGVVTPGEYFEFFEECFADPKSNVVYKAWHSAEVPSTLYPTLA</sequence>